<dbReference type="NCBIfam" id="TIGR02273">
    <property type="entry name" value="16S_RimM"/>
    <property type="match status" value="1"/>
</dbReference>
<dbReference type="InterPro" id="IPR036976">
    <property type="entry name" value="RimM_N_sf"/>
</dbReference>
<dbReference type="PANTHER" id="PTHR33692:SF1">
    <property type="entry name" value="RIBOSOME MATURATION FACTOR RIMM"/>
    <property type="match status" value="1"/>
</dbReference>
<dbReference type="Gene3D" id="2.30.30.240">
    <property type="entry name" value="PRC-barrel domain"/>
    <property type="match status" value="1"/>
</dbReference>
<reference evidence="8 9" key="1">
    <citation type="submission" date="2020-09" db="EMBL/GenBank/DDBJ databases">
        <title>Investigation of environmental microbe.</title>
        <authorList>
            <person name="Ou Y."/>
            <person name="Kang Q."/>
        </authorList>
    </citation>
    <scope>NUCLEOTIDE SEQUENCE [LARGE SCALE GENOMIC DNA]</scope>
    <source>
        <strain evidence="8 9">KJZ-9</strain>
    </source>
</reference>
<gene>
    <name evidence="5 8" type="primary">rimM</name>
    <name evidence="8" type="ORF">IDM48_05280</name>
</gene>
<evidence type="ECO:0000256" key="5">
    <source>
        <dbReference type="HAMAP-Rule" id="MF_00014"/>
    </source>
</evidence>
<dbReference type="InterPro" id="IPR009000">
    <property type="entry name" value="Transl_B-barrel_sf"/>
</dbReference>
<dbReference type="PANTHER" id="PTHR33692">
    <property type="entry name" value="RIBOSOME MATURATION FACTOR RIMM"/>
    <property type="match status" value="1"/>
</dbReference>
<dbReference type="GO" id="GO:0043022">
    <property type="term" value="F:ribosome binding"/>
    <property type="evidence" value="ECO:0007669"/>
    <property type="project" value="InterPro"/>
</dbReference>
<comment type="function">
    <text evidence="5">An accessory protein needed during the final step in the assembly of 30S ribosomal subunit, possibly for assembly of the head region. Essential for efficient processing of 16S rRNA. May be needed both before and after RbfA during the maturation of 16S rRNA. It has affinity for free ribosomal 30S subunits but not for 70S ribosomes.</text>
</comment>
<feature type="domain" description="RimM N-terminal" evidence="6">
    <location>
        <begin position="5"/>
        <end position="94"/>
    </location>
</feature>
<evidence type="ECO:0000313" key="9">
    <source>
        <dbReference type="Proteomes" id="UP000516421"/>
    </source>
</evidence>
<comment type="domain">
    <text evidence="5">The PRC barrel domain binds ribosomal protein uS19.</text>
</comment>
<dbReference type="KEGG" id="rama:IDM48_05280"/>
<evidence type="ECO:0000259" key="6">
    <source>
        <dbReference type="Pfam" id="PF01782"/>
    </source>
</evidence>
<evidence type="ECO:0000259" key="7">
    <source>
        <dbReference type="Pfam" id="PF24986"/>
    </source>
</evidence>
<organism evidence="8 9">
    <name type="scientific">Rothia amarae</name>
    <dbReference type="NCBI Taxonomy" id="169480"/>
    <lineage>
        <taxon>Bacteria</taxon>
        <taxon>Bacillati</taxon>
        <taxon>Actinomycetota</taxon>
        <taxon>Actinomycetes</taxon>
        <taxon>Micrococcales</taxon>
        <taxon>Micrococcaceae</taxon>
        <taxon>Rothia</taxon>
    </lineage>
</organism>
<dbReference type="HAMAP" id="MF_00014">
    <property type="entry name" value="Ribosome_mat_RimM"/>
    <property type="match status" value="1"/>
</dbReference>
<dbReference type="InterPro" id="IPR011961">
    <property type="entry name" value="RimM"/>
</dbReference>
<dbReference type="GO" id="GO:0006364">
    <property type="term" value="P:rRNA processing"/>
    <property type="evidence" value="ECO:0007669"/>
    <property type="project" value="UniProtKB-UniRule"/>
</dbReference>
<dbReference type="RefSeq" id="WP_190618433.1">
    <property type="nucleotide sequence ID" value="NZ_CP061538.1"/>
</dbReference>
<proteinExistence type="inferred from homology"/>
<keyword evidence="2 5" id="KW-0690">Ribosome biogenesis</keyword>
<comment type="subunit">
    <text evidence="5">Binds ribosomal protein uS19.</text>
</comment>
<feature type="domain" description="Ribosome maturation factor RimM PRC barrel" evidence="7">
    <location>
        <begin position="132"/>
        <end position="182"/>
    </location>
</feature>
<keyword evidence="9" id="KW-1185">Reference proteome</keyword>
<keyword evidence="1 5" id="KW-0963">Cytoplasm</keyword>
<evidence type="ECO:0000313" key="8">
    <source>
        <dbReference type="EMBL" id="QNV40803.1"/>
    </source>
</evidence>
<dbReference type="SUPFAM" id="SSF50447">
    <property type="entry name" value="Translation proteins"/>
    <property type="match status" value="1"/>
</dbReference>
<dbReference type="InterPro" id="IPR011033">
    <property type="entry name" value="PRC_barrel-like_sf"/>
</dbReference>
<comment type="similarity">
    <text evidence="5">Belongs to the RimM family.</text>
</comment>
<dbReference type="AlphaFoldDB" id="A0A7H2BMA7"/>
<dbReference type="Gene3D" id="2.40.30.60">
    <property type="entry name" value="RimM"/>
    <property type="match status" value="1"/>
</dbReference>
<dbReference type="SUPFAM" id="SSF50346">
    <property type="entry name" value="PRC-barrel domain"/>
    <property type="match status" value="1"/>
</dbReference>
<name>A0A7H2BMA7_9MICC</name>
<dbReference type="Proteomes" id="UP000516421">
    <property type="component" value="Chromosome"/>
</dbReference>
<accession>A0A7H2BMA7</accession>
<dbReference type="InterPro" id="IPR002676">
    <property type="entry name" value="RimM_N"/>
</dbReference>
<keyword evidence="3 5" id="KW-0698">rRNA processing</keyword>
<dbReference type="EMBL" id="CP061538">
    <property type="protein sequence ID" value="QNV40803.1"/>
    <property type="molecule type" value="Genomic_DNA"/>
</dbReference>
<dbReference type="Pfam" id="PF24986">
    <property type="entry name" value="PRC_RimM"/>
    <property type="match status" value="1"/>
</dbReference>
<evidence type="ECO:0000256" key="2">
    <source>
        <dbReference type="ARBA" id="ARBA00022517"/>
    </source>
</evidence>
<evidence type="ECO:0000256" key="4">
    <source>
        <dbReference type="ARBA" id="ARBA00023186"/>
    </source>
</evidence>
<sequence length="196" mass="21410">MQVLVARIGKPHGIRGEVTLQIFTDAPDIRFAQGERLSIEEFSPSAPIARLAPAGELTVAHSRWNKKILVVKFEEITTRNDAELFRDWRLTFNSEEAAEDEGIYEHDVLDLPVYLLSDVPVGELPSADPVATVIGLQTLPTQDLLIVKLANGSEAMIPFVEEIVPEIDLDESFILIDPPAGLLELGQDDSAAEGGA</sequence>
<dbReference type="Pfam" id="PF01782">
    <property type="entry name" value="RimM"/>
    <property type="match status" value="1"/>
</dbReference>
<dbReference type="GO" id="GO:0005737">
    <property type="term" value="C:cytoplasm"/>
    <property type="evidence" value="ECO:0007669"/>
    <property type="project" value="UniProtKB-SubCell"/>
</dbReference>
<dbReference type="InterPro" id="IPR056792">
    <property type="entry name" value="PRC_RimM"/>
</dbReference>
<protein>
    <recommendedName>
        <fullName evidence="5">Ribosome maturation factor RimM</fullName>
    </recommendedName>
</protein>
<dbReference type="GO" id="GO:0042274">
    <property type="term" value="P:ribosomal small subunit biogenesis"/>
    <property type="evidence" value="ECO:0007669"/>
    <property type="project" value="UniProtKB-UniRule"/>
</dbReference>
<evidence type="ECO:0000256" key="3">
    <source>
        <dbReference type="ARBA" id="ARBA00022552"/>
    </source>
</evidence>
<comment type="subcellular location">
    <subcellularLocation>
        <location evidence="5">Cytoplasm</location>
    </subcellularLocation>
</comment>
<evidence type="ECO:0000256" key="1">
    <source>
        <dbReference type="ARBA" id="ARBA00022490"/>
    </source>
</evidence>
<dbReference type="GO" id="GO:0005840">
    <property type="term" value="C:ribosome"/>
    <property type="evidence" value="ECO:0007669"/>
    <property type="project" value="InterPro"/>
</dbReference>
<keyword evidence="4 5" id="KW-0143">Chaperone</keyword>